<keyword evidence="2" id="KW-0677">Repeat</keyword>
<evidence type="ECO:0000256" key="3">
    <source>
        <dbReference type="PROSITE-ProRule" id="PRU00708"/>
    </source>
</evidence>
<dbReference type="Pfam" id="PF01535">
    <property type="entry name" value="PPR"/>
    <property type="match status" value="3"/>
</dbReference>
<reference evidence="4" key="1">
    <citation type="journal article" date="2018" name="Molecules">
        <title>The Pentatricopeptide Repeat Gene Family in Salvia miltiorrhiza: Genome-Wide Characterization and Expression Analysis.</title>
        <authorList>
            <person name="Li H."/>
            <person name="Li C."/>
            <person name="Deng Y."/>
            <person name="Jiang X."/>
            <person name="Lu S."/>
        </authorList>
    </citation>
    <scope>NUCLEOTIDE SEQUENCE</scope>
</reference>
<dbReference type="NCBIfam" id="TIGR00756">
    <property type="entry name" value="PPR"/>
    <property type="match status" value="3"/>
</dbReference>
<dbReference type="Pfam" id="PF13041">
    <property type="entry name" value="PPR_2"/>
    <property type="match status" value="1"/>
</dbReference>
<feature type="repeat" description="PPR" evidence="3">
    <location>
        <begin position="359"/>
        <end position="393"/>
    </location>
</feature>
<evidence type="ECO:0000256" key="1">
    <source>
        <dbReference type="ARBA" id="ARBA00007626"/>
    </source>
</evidence>
<evidence type="ECO:0000256" key="2">
    <source>
        <dbReference type="ARBA" id="ARBA00022737"/>
    </source>
</evidence>
<comment type="similarity">
    <text evidence="1">Belongs to the PPR family. P subfamily.</text>
</comment>
<evidence type="ECO:0000313" key="4">
    <source>
        <dbReference type="EMBL" id="AYM00966.1"/>
    </source>
</evidence>
<dbReference type="InterPro" id="IPR011990">
    <property type="entry name" value="TPR-like_helical_dom_sf"/>
</dbReference>
<dbReference type="EMBL" id="MH004966">
    <property type="protein sequence ID" value="AYM00966.1"/>
    <property type="molecule type" value="mRNA"/>
</dbReference>
<reference evidence="4" key="2">
    <citation type="submission" date="2018-02" db="EMBL/GenBank/DDBJ databases">
        <authorList>
            <person name="Li H.Q."/>
            <person name="Lu S.F."/>
        </authorList>
    </citation>
    <scope>NUCLEOTIDE SEQUENCE</scope>
</reference>
<protein>
    <submittedName>
        <fullName evidence="4">Pentatricopeptide repeat protein</fullName>
    </submittedName>
</protein>
<dbReference type="AlphaFoldDB" id="A0A678WE07"/>
<dbReference type="InterPro" id="IPR050667">
    <property type="entry name" value="PPR-containing_protein"/>
</dbReference>
<proteinExistence type="evidence at transcript level"/>
<feature type="repeat" description="PPR" evidence="3">
    <location>
        <begin position="324"/>
        <end position="358"/>
    </location>
</feature>
<organism evidence="4">
    <name type="scientific">Salvia miltiorrhiza</name>
    <name type="common">Chinese sage</name>
    <dbReference type="NCBI Taxonomy" id="226208"/>
    <lineage>
        <taxon>Eukaryota</taxon>
        <taxon>Viridiplantae</taxon>
        <taxon>Streptophyta</taxon>
        <taxon>Embryophyta</taxon>
        <taxon>Tracheophyta</taxon>
        <taxon>Spermatophyta</taxon>
        <taxon>Magnoliopsida</taxon>
        <taxon>eudicotyledons</taxon>
        <taxon>Gunneridae</taxon>
        <taxon>Pentapetalae</taxon>
        <taxon>asterids</taxon>
        <taxon>lamiids</taxon>
        <taxon>Lamiales</taxon>
        <taxon>Lamiaceae</taxon>
        <taxon>Nepetoideae</taxon>
        <taxon>Mentheae</taxon>
        <taxon>Salviinae</taxon>
        <taxon>Salvia</taxon>
        <taxon>Salvia incertae sedis</taxon>
    </lineage>
</organism>
<dbReference type="PROSITE" id="PS51375">
    <property type="entry name" value="PPR"/>
    <property type="match status" value="3"/>
</dbReference>
<dbReference type="PANTHER" id="PTHR47939:SF8">
    <property type="entry name" value="PENTACOTRIPEPTIDE-REPEAT REGION OF PRORP DOMAIN-CONTAINING PROTEIN"/>
    <property type="match status" value="1"/>
</dbReference>
<sequence length="507" mass="57361">MLKGVKRFIAAQEIHPWRHKISANQPTINLFPNSAASFSSSSSRNFYIRKRRKWPIQPHKKQLPDFLAFQLAKKFFKKSIKKSKSHNLLPDLINACAAYEVEPSPQSYHFLFKILIQNRPANCRDQILQVLDHIEKFESFETPECVFIDLIKFYGENGMFDDAVELFSTTPKFRCEPSVETLNALLSVLCKNEKGLEIVPKLLVKSQSMSIRIEESTFEILIRALCGIGDSSNALALLNQMVEEGFDLDQKVCSLMLATMCRQLNYYGGDGGGILGFLDDLKNIGFKPRINDFVNVIRVLVKRGEGMDALGLLKQMKIDKIRANVICYNLVLDWLICNKEVQVADKVFDEMLVLGLVPDTHTYNVYLNGLCLQGKLEEGMAMFHSMEELGCVPDLKTYSVVSSALYGAGELRRVRDMVQEMRLKCTRLGLDQRMLEILIDSFVIDGDVEGACSLVDEFLDDENHIHHSKGLDKIVCRLWKAGLRCKAEELLEKMAVEDLATGVRGAG</sequence>
<dbReference type="Gene3D" id="1.25.40.10">
    <property type="entry name" value="Tetratricopeptide repeat domain"/>
    <property type="match status" value="2"/>
</dbReference>
<feature type="repeat" description="PPR" evidence="3">
    <location>
        <begin position="214"/>
        <end position="248"/>
    </location>
</feature>
<name>A0A678WE07_SALMI</name>
<dbReference type="PANTHER" id="PTHR47939">
    <property type="entry name" value="MEMBRANE-ASSOCIATED SALT-INDUCIBLE PROTEIN-LIKE"/>
    <property type="match status" value="1"/>
</dbReference>
<dbReference type="InterPro" id="IPR002885">
    <property type="entry name" value="PPR_rpt"/>
</dbReference>
<accession>A0A678WE07</accession>